<evidence type="ECO:0000256" key="1">
    <source>
        <dbReference type="SAM" id="MobiDB-lite"/>
    </source>
</evidence>
<sequence length="341" mass="36399">MDPDLEKAESPTAGVTRTASLADEDHHRRPCSCGSDGPDYSCRRHHTYGLRNDVFVRMILVSLFFALLAAILLGQNPAPATVGSNALPNTSSVVWKVSLLACAYLYFWILALSRTTGAAAAAFFRVSYGALLAFAGGALVGPQAGVAVAHLTTALAAGIAGHALAEHRVHAGFERAADEAAARTPARLSEDDRIGVSYSVFAASLVTLGLAAGVAWLAFFPTFGDEDGPFIVMVLSCLVWAGLYFWVIMVCFAVSPWLWAYYFGVEMVAMAAFFGYILGVNARRKEILAREHPAGVLEWEAGDHEEDMESASAASTGEDAGTQSCHLEEHSPLIADHENCI</sequence>
<feature type="transmembrane region" description="Helical" evidence="2">
    <location>
        <begin position="261"/>
        <end position="280"/>
    </location>
</feature>
<keyword evidence="2" id="KW-0812">Transmembrane</keyword>
<feature type="transmembrane region" description="Helical" evidence="2">
    <location>
        <begin position="93"/>
        <end position="110"/>
    </location>
</feature>
<organism evidence="3 4">
    <name type="scientific">Eragrostis curvula</name>
    <name type="common">weeping love grass</name>
    <dbReference type="NCBI Taxonomy" id="38414"/>
    <lineage>
        <taxon>Eukaryota</taxon>
        <taxon>Viridiplantae</taxon>
        <taxon>Streptophyta</taxon>
        <taxon>Embryophyta</taxon>
        <taxon>Tracheophyta</taxon>
        <taxon>Spermatophyta</taxon>
        <taxon>Magnoliopsida</taxon>
        <taxon>Liliopsida</taxon>
        <taxon>Poales</taxon>
        <taxon>Poaceae</taxon>
        <taxon>PACMAD clade</taxon>
        <taxon>Chloridoideae</taxon>
        <taxon>Eragrostideae</taxon>
        <taxon>Eragrostidinae</taxon>
        <taxon>Eragrostis</taxon>
    </lineage>
</organism>
<feature type="transmembrane region" description="Helical" evidence="2">
    <location>
        <begin position="231"/>
        <end position="255"/>
    </location>
</feature>
<protein>
    <submittedName>
        <fullName evidence="3">Uncharacterized protein</fullName>
    </submittedName>
</protein>
<feature type="non-terminal residue" evidence="3">
    <location>
        <position position="1"/>
    </location>
</feature>
<evidence type="ECO:0000313" key="3">
    <source>
        <dbReference type="EMBL" id="TVU26162.1"/>
    </source>
</evidence>
<accession>A0A5J9UQU6</accession>
<keyword evidence="2" id="KW-0472">Membrane</keyword>
<dbReference type="EMBL" id="RWGY01000013">
    <property type="protein sequence ID" value="TVU26162.1"/>
    <property type="molecule type" value="Genomic_DNA"/>
</dbReference>
<comment type="caution">
    <text evidence="3">The sequence shown here is derived from an EMBL/GenBank/DDBJ whole genome shotgun (WGS) entry which is preliminary data.</text>
</comment>
<feature type="transmembrane region" description="Helical" evidence="2">
    <location>
        <begin position="54"/>
        <end position="73"/>
    </location>
</feature>
<reference evidence="3 4" key="1">
    <citation type="journal article" date="2019" name="Sci. Rep.">
        <title>A high-quality genome of Eragrostis curvula grass provides insights into Poaceae evolution and supports new strategies to enhance forage quality.</title>
        <authorList>
            <person name="Carballo J."/>
            <person name="Santos B.A.C.M."/>
            <person name="Zappacosta D."/>
            <person name="Garbus I."/>
            <person name="Selva J.P."/>
            <person name="Gallo C.A."/>
            <person name="Diaz A."/>
            <person name="Albertini E."/>
            <person name="Caccamo M."/>
            <person name="Echenique V."/>
        </authorList>
    </citation>
    <scope>NUCLEOTIDE SEQUENCE [LARGE SCALE GENOMIC DNA]</scope>
    <source>
        <strain evidence="4">cv. Victoria</strain>
        <tissue evidence="3">Leaf</tissue>
    </source>
</reference>
<dbReference type="Proteomes" id="UP000324897">
    <property type="component" value="Chromosome 2"/>
</dbReference>
<evidence type="ECO:0000256" key="2">
    <source>
        <dbReference type="SAM" id="Phobius"/>
    </source>
</evidence>
<feature type="transmembrane region" description="Helical" evidence="2">
    <location>
        <begin position="198"/>
        <end position="219"/>
    </location>
</feature>
<name>A0A5J9UQU6_9POAL</name>
<keyword evidence="4" id="KW-1185">Reference proteome</keyword>
<feature type="region of interest" description="Disordered" evidence="1">
    <location>
        <begin position="1"/>
        <end position="21"/>
    </location>
</feature>
<feature type="transmembrane region" description="Helical" evidence="2">
    <location>
        <begin position="122"/>
        <end position="141"/>
    </location>
</feature>
<proteinExistence type="predicted"/>
<gene>
    <name evidence="3" type="ORF">EJB05_28698</name>
</gene>
<dbReference type="Gramene" id="TVU26162">
    <property type="protein sequence ID" value="TVU26162"/>
    <property type="gene ID" value="EJB05_28698"/>
</dbReference>
<keyword evidence="2" id="KW-1133">Transmembrane helix</keyword>
<dbReference type="AlphaFoldDB" id="A0A5J9UQU6"/>
<evidence type="ECO:0000313" key="4">
    <source>
        <dbReference type="Proteomes" id="UP000324897"/>
    </source>
</evidence>